<accession>A0A951US11</accession>
<proteinExistence type="predicted"/>
<sequence length="119" mass="13621">MTYAGWLQPNSCGEKPEDWRKVKVIDRLFRANLTIKPPHPVPGLLAKIKEPKKPKQIAAAPVDKLTGEQVKQGREKLSWNRKELGGFLDLSADYIGKLERGDREITLELETRLRKLLHL</sequence>
<dbReference type="Proteomes" id="UP000757435">
    <property type="component" value="Unassembled WGS sequence"/>
</dbReference>
<protein>
    <submittedName>
        <fullName evidence="1">Helix-turn-helix domain-containing protein</fullName>
    </submittedName>
</protein>
<evidence type="ECO:0000313" key="2">
    <source>
        <dbReference type="Proteomes" id="UP000757435"/>
    </source>
</evidence>
<reference evidence="1" key="2">
    <citation type="journal article" date="2022" name="Microbiol. Resour. Announc.">
        <title>Metagenome Sequencing to Explore Phylogenomics of Terrestrial Cyanobacteria.</title>
        <authorList>
            <person name="Ward R.D."/>
            <person name="Stajich J.E."/>
            <person name="Johansen J.R."/>
            <person name="Huntemann M."/>
            <person name="Clum A."/>
            <person name="Foster B."/>
            <person name="Foster B."/>
            <person name="Roux S."/>
            <person name="Palaniappan K."/>
            <person name="Varghese N."/>
            <person name="Mukherjee S."/>
            <person name="Reddy T.B.K."/>
            <person name="Daum C."/>
            <person name="Copeland A."/>
            <person name="Chen I.A."/>
            <person name="Ivanova N.N."/>
            <person name="Kyrpides N.C."/>
            <person name="Shapiro N."/>
            <person name="Eloe-Fadrosh E.A."/>
            <person name="Pietrasiak N."/>
        </authorList>
    </citation>
    <scope>NUCLEOTIDE SEQUENCE</scope>
    <source>
        <strain evidence="1">UHER 2000/2452</strain>
    </source>
</reference>
<dbReference type="Gene3D" id="1.10.260.40">
    <property type="entry name" value="lambda repressor-like DNA-binding domains"/>
    <property type="match status" value="1"/>
</dbReference>
<dbReference type="GO" id="GO:0003677">
    <property type="term" value="F:DNA binding"/>
    <property type="evidence" value="ECO:0007669"/>
    <property type="project" value="InterPro"/>
</dbReference>
<dbReference type="EMBL" id="JAHHHD010000054">
    <property type="protein sequence ID" value="MBW4662048.1"/>
    <property type="molecule type" value="Genomic_DNA"/>
</dbReference>
<reference evidence="1" key="1">
    <citation type="submission" date="2021-05" db="EMBL/GenBank/DDBJ databases">
        <authorList>
            <person name="Pietrasiak N."/>
            <person name="Ward R."/>
            <person name="Stajich J.E."/>
            <person name="Kurbessoian T."/>
        </authorList>
    </citation>
    <scope>NUCLEOTIDE SEQUENCE</scope>
    <source>
        <strain evidence="1">UHER 2000/2452</strain>
    </source>
</reference>
<dbReference type="InterPro" id="IPR010982">
    <property type="entry name" value="Lambda_DNA-bd_dom_sf"/>
</dbReference>
<name>A0A951US11_9CYAN</name>
<evidence type="ECO:0000313" key="1">
    <source>
        <dbReference type="EMBL" id="MBW4662048.1"/>
    </source>
</evidence>
<gene>
    <name evidence="1" type="ORF">KME15_25605</name>
</gene>
<dbReference type="SUPFAM" id="SSF47413">
    <property type="entry name" value="lambda repressor-like DNA-binding domains"/>
    <property type="match status" value="1"/>
</dbReference>
<dbReference type="AlphaFoldDB" id="A0A951US11"/>
<organism evidence="1 2">
    <name type="scientific">Drouetiella hepatica Uher 2000/2452</name>
    <dbReference type="NCBI Taxonomy" id="904376"/>
    <lineage>
        <taxon>Bacteria</taxon>
        <taxon>Bacillati</taxon>
        <taxon>Cyanobacteriota</taxon>
        <taxon>Cyanophyceae</taxon>
        <taxon>Oculatellales</taxon>
        <taxon>Oculatellaceae</taxon>
        <taxon>Drouetiella</taxon>
    </lineage>
</organism>
<dbReference type="CDD" id="cd00093">
    <property type="entry name" value="HTH_XRE"/>
    <property type="match status" value="1"/>
</dbReference>
<comment type="caution">
    <text evidence="1">The sequence shown here is derived from an EMBL/GenBank/DDBJ whole genome shotgun (WGS) entry which is preliminary data.</text>
</comment>
<dbReference type="InterPro" id="IPR001387">
    <property type="entry name" value="Cro/C1-type_HTH"/>
</dbReference>